<feature type="region of interest" description="Disordered" evidence="1">
    <location>
        <begin position="1"/>
        <end position="214"/>
    </location>
</feature>
<evidence type="ECO:0000256" key="1">
    <source>
        <dbReference type="SAM" id="MobiDB-lite"/>
    </source>
</evidence>
<feature type="compositionally biased region" description="Basic and acidic residues" evidence="1">
    <location>
        <begin position="39"/>
        <end position="52"/>
    </location>
</feature>
<feature type="compositionally biased region" description="Basic and acidic residues" evidence="1">
    <location>
        <begin position="171"/>
        <end position="191"/>
    </location>
</feature>
<dbReference type="AlphaFoldDB" id="A0A6J4S2N5"/>
<reference evidence="2" key="1">
    <citation type="submission" date="2020-02" db="EMBL/GenBank/DDBJ databases">
        <authorList>
            <person name="Meier V. D."/>
        </authorList>
    </citation>
    <scope>NUCLEOTIDE SEQUENCE</scope>
    <source>
        <strain evidence="2">AVDCRST_MAG53</strain>
    </source>
</reference>
<accession>A0A6J4S2N5</accession>
<dbReference type="EMBL" id="CADCVR010000037">
    <property type="protein sequence ID" value="CAA9487852.1"/>
    <property type="molecule type" value="Genomic_DNA"/>
</dbReference>
<feature type="compositionally biased region" description="Basic residues" evidence="1">
    <location>
        <begin position="161"/>
        <end position="170"/>
    </location>
</feature>
<name>A0A6J4S2N5_9ACTN</name>
<gene>
    <name evidence="2" type="ORF">AVDCRST_MAG53-1118</name>
</gene>
<feature type="compositionally biased region" description="Basic and acidic residues" evidence="1">
    <location>
        <begin position="96"/>
        <end position="125"/>
    </location>
</feature>
<proteinExistence type="predicted"/>
<feature type="non-terminal residue" evidence="2">
    <location>
        <position position="214"/>
    </location>
</feature>
<protein>
    <submittedName>
        <fullName evidence="2">Uncharacterized protein</fullName>
    </submittedName>
</protein>
<evidence type="ECO:0000313" key="2">
    <source>
        <dbReference type="EMBL" id="CAA9487852.1"/>
    </source>
</evidence>
<organism evidence="2">
    <name type="scientific">uncultured Solirubrobacteraceae bacterium</name>
    <dbReference type="NCBI Taxonomy" id="1162706"/>
    <lineage>
        <taxon>Bacteria</taxon>
        <taxon>Bacillati</taxon>
        <taxon>Actinomycetota</taxon>
        <taxon>Thermoleophilia</taxon>
        <taxon>Solirubrobacterales</taxon>
        <taxon>Solirubrobacteraceae</taxon>
        <taxon>environmental samples</taxon>
    </lineage>
</organism>
<feature type="compositionally biased region" description="Basic residues" evidence="1">
    <location>
        <begin position="192"/>
        <end position="214"/>
    </location>
</feature>
<sequence length="214" mass="23923">ALRSRPPRLPRCQHLPRFGGNPRHGDAQHRRGLLGPPGPERRRCECRPDRRPGRGRAPVSCREGRGRRVAGPAGPPAPARDFPATRCVPARAGRHRDRDGPSRAQRVEHDAAHDDHPGQRCDRRSRPASGGSGTRRRHQAAGSFDAGPEPAAARGRDEAGRHRRHRRRRPGRDPRAHLAPRRDGRGGDGEGRRRHRHDRHRGGRRRARRPAGPL</sequence>
<feature type="non-terminal residue" evidence="2">
    <location>
        <position position="1"/>
    </location>
</feature>